<sequence>MNCSIFPDNCGELEPNADIAGIGVSFIPSNLCTLADEFLAQVYVSFIASACITLVAISLKFVSHQRTKYPDRMVAQWIEDLDKYNAFIPPTSIAKRFALGWWVGRPPLEVPVEPSREMIFLYKNMRRPLAEALDNSLLSLIIGLADQQAVVALAILIAAAIEWETISAYHFNLVASLAWFSSFTHALTLMSLMQWMKRSMFLLCLRLSLFAAVFVMYLWAQAVARDYSSPSGSPYKAACPAHCCLSDGWSEFSGIFTIISLLRVGSLSLMVLLIAWRLLNDWCQNSWLRSTAENNKKFHNIVAVGICTALLVAVFGGITGVAFIRDTDSYNGLKVSQAFQDQNLWGFGQITPMILLILPLIGAIEGFVDERKKQRDEQNKQENEENNKTDEENKRQNVPLVTLPELSVNLGETGQISVGQLQHLLRAETR</sequence>
<dbReference type="Proteomes" id="UP000184330">
    <property type="component" value="Unassembled WGS sequence"/>
</dbReference>
<keyword evidence="2" id="KW-0472">Membrane</keyword>
<evidence type="ECO:0000256" key="2">
    <source>
        <dbReference type="SAM" id="Phobius"/>
    </source>
</evidence>
<dbReference type="PANTHER" id="PTHR37577:SF1">
    <property type="entry name" value="INTEGRAL MEMBRANE PROTEIN"/>
    <property type="match status" value="1"/>
</dbReference>
<feature type="transmembrane region" description="Helical" evidence="2">
    <location>
        <begin position="255"/>
        <end position="279"/>
    </location>
</feature>
<evidence type="ECO:0000313" key="3">
    <source>
        <dbReference type="EMBL" id="CZR67664.1"/>
    </source>
</evidence>
<dbReference type="InterPro" id="IPR053018">
    <property type="entry name" value="Elsinochrome_Biosynth-Asso"/>
</dbReference>
<feature type="transmembrane region" description="Helical" evidence="2">
    <location>
        <begin position="200"/>
        <end position="220"/>
    </location>
</feature>
<gene>
    <name evidence="3" type="ORF">PAC_17563</name>
</gene>
<feature type="transmembrane region" description="Helical" evidence="2">
    <location>
        <begin position="137"/>
        <end position="161"/>
    </location>
</feature>
<protein>
    <submittedName>
        <fullName evidence="3">Uncharacterized protein</fullName>
    </submittedName>
</protein>
<keyword evidence="2" id="KW-0812">Transmembrane</keyword>
<dbReference type="EMBL" id="FJOG01000046">
    <property type="protein sequence ID" value="CZR67664.1"/>
    <property type="molecule type" value="Genomic_DNA"/>
</dbReference>
<dbReference type="STRING" id="576137.A0A1L7XRJ4"/>
<dbReference type="PANTHER" id="PTHR37577">
    <property type="entry name" value="INTEGRAL MEMBRANE PROTEIN"/>
    <property type="match status" value="1"/>
</dbReference>
<keyword evidence="2" id="KW-1133">Transmembrane helix</keyword>
<feature type="compositionally biased region" description="Basic and acidic residues" evidence="1">
    <location>
        <begin position="372"/>
        <end position="395"/>
    </location>
</feature>
<feature type="transmembrane region" description="Helical" evidence="2">
    <location>
        <begin position="344"/>
        <end position="368"/>
    </location>
</feature>
<organism evidence="3 4">
    <name type="scientific">Phialocephala subalpina</name>
    <dbReference type="NCBI Taxonomy" id="576137"/>
    <lineage>
        <taxon>Eukaryota</taxon>
        <taxon>Fungi</taxon>
        <taxon>Dikarya</taxon>
        <taxon>Ascomycota</taxon>
        <taxon>Pezizomycotina</taxon>
        <taxon>Leotiomycetes</taxon>
        <taxon>Helotiales</taxon>
        <taxon>Mollisiaceae</taxon>
        <taxon>Phialocephala</taxon>
        <taxon>Phialocephala fortinii species complex</taxon>
    </lineage>
</organism>
<dbReference type="AlphaFoldDB" id="A0A1L7XRJ4"/>
<feature type="region of interest" description="Disordered" evidence="1">
    <location>
        <begin position="372"/>
        <end position="398"/>
    </location>
</feature>
<evidence type="ECO:0000313" key="4">
    <source>
        <dbReference type="Proteomes" id="UP000184330"/>
    </source>
</evidence>
<feature type="transmembrane region" description="Helical" evidence="2">
    <location>
        <begin position="38"/>
        <end position="62"/>
    </location>
</feature>
<proteinExistence type="predicted"/>
<name>A0A1L7XRJ4_9HELO</name>
<keyword evidence="4" id="KW-1185">Reference proteome</keyword>
<reference evidence="3 4" key="1">
    <citation type="submission" date="2016-03" db="EMBL/GenBank/DDBJ databases">
        <authorList>
            <person name="Ploux O."/>
        </authorList>
    </citation>
    <scope>NUCLEOTIDE SEQUENCE [LARGE SCALE GENOMIC DNA]</scope>
    <source>
        <strain evidence="3 4">UAMH 11012</strain>
    </source>
</reference>
<evidence type="ECO:0000256" key="1">
    <source>
        <dbReference type="SAM" id="MobiDB-lite"/>
    </source>
</evidence>
<dbReference type="OrthoDB" id="5427664at2759"/>
<feature type="transmembrane region" description="Helical" evidence="2">
    <location>
        <begin position="300"/>
        <end position="324"/>
    </location>
</feature>
<feature type="transmembrane region" description="Helical" evidence="2">
    <location>
        <begin position="173"/>
        <end position="193"/>
    </location>
</feature>
<accession>A0A1L7XRJ4</accession>